<keyword evidence="4" id="KW-1185">Reference proteome</keyword>
<evidence type="ECO:0000313" key="3">
    <source>
        <dbReference type="EMBL" id="KAI3919487.1"/>
    </source>
</evidence>
<evidence type="ECO:0000256" key="1">
    <source>
        <dbReference type="SAM" id="Coils"/>
    </source>
</evidence>
<gene>
    <name evidence="3" type="ORF">MKW98_030198</name>
</gene>
<dbReference type="Proteomes" id="UP001202328">
    <property type="component" value="Unassembled WGS sequence"/>
</dbReference>
<dbReference type="AlphaFoldDB" id="A0AAD4SSY0"/>
<evidence type="ECO:0000256" key="2">
    <source>
        <dbReference type="SAM" id="MobiDB-lite"/>
    </source>
</evidence>
<organism evidence="3 4">
    <name type="scientific">Papaver atlanticum</name>
    <dbReference type="NCBI Taxonomy" id="357466"/>
    <lineage>
        <taxon>Eukaryota</taxon>
        <taxon>Viridiplantae</taxon>
        <taxon>Streptophyta</taxon>
        <taxon>Embryophyta</taxon>
        <taxon>Tracheophyta</taxon>
        <taxon>Spermatophyta</taxon>
        <taxon>Magnoliopsida</taxon>
        <taxon>Ranunculales</taxon>
        <taxon>Papaveraceae</taxon>
        <taxon>Papaveroideae</taxon>
        <taxon>Papaver</taxon>
    </lineage>
</organism>
<proteinExistence type="predicted"/>
<feature type="region of interest" description="Disordered" evidence="2">
    <location>
        <begin position="137"/>
        <end position="209"/>
    </location>
</feature>
<feature type="coiled-coil region" evidence="1">
    <location>
        <begin position="248"/>
        <end position="275"/>
    </location>
</feature>
<dbReference type="EMBL" id="JAJJMB010008884">
    <property type="protein sequence ID" value="KAI3919487.1"/>
    <property type="molecule type" value="Genomic_DNA"/>
</dbReference>
<reference evidence="3" key="1">
    <citation type="submission" date="2022-04" db="EMBL/GenBank/DDBJ databases">
        <title>A functionally conserved STORR gene fusion in Papaver species that diverged 16.8 million years ago.</title>
        <authorList>
            <person name="Catania T."/>
        </authorList>
    </citation>
    <scope>NUCLEOTIDE SEQUENCE</scope>
    <source>
        <strain evidence="3">S-188037</strain>
    </source>
</reference>
<comment type="caution">
    <text evidence="3">The sequence shown here is derived from an EMBL/GenBank/DDBJ whole genome shotgun (WGS) entry which is preliminary data.</text>
</comment>
<evidence type="ECO:0000313" key="4">
    <source>
        <dbReference type="Proteomes" id="UP001202328"/>
    </source>
</evidence>
<sequence length="296" mass="32835">MVGRNEAQTSVLRTNDVRGFRRLRKTHQDYHPHCMNRDAGFLNRNVIQIPDAMSEKVCEIARRSQRLCNKNYNFIEESVCASSGGFFPSPFLNLNVTGVPIGREAMRGNDFSNTVFIDDSSPMNVLSHVLSDHGLLGSGSTSPRLANESARVRRPPSIPVPDVDDGMVCQPPSISVPNVDGGMMRQPPSIPAPDVDGGNCPSSSRTPALPVKEPDYESLQNAVTEYYTQRLITNVLWPVVLMLMESKNTELSAAIRVLTEELAGARQELANSKSRELQLQLYFEEIGDVLPDSWEY</sequence>
<name>A0AAD4SSY0_9MAGN</name>
<keyword evidence="1" id="KW-0175">Coiled coil</keyword>
<protein>
    <submittedName>
        <fullName evidence="3">Uncharacterized protein</fullName>
    </submittedName>
</protein>
<accession>A0AAD4SSY0</accession>